<keyword evidence="1" id="KW-0805">Transcription regulation</keyword>
<comment type="caution">
    <text evidence="5">The sequence shown here is derived from an EMBL/GenBank/DDBJ whole genome shotgun (WGS) entry which is preliminary data.</text>
</comment>
<accession>A0A9D1P3M2</accession>
<proteinExistence type="predicted"/>
<evidence type="ECO:0000259" key="4">
    <source>
        <dbReference type="PROSITE" id="PS50949"/>
    </source>
</evidence>
<dbReference type="Pfam" id="PF00392">
    <property type="entry name" value="GntR"/>
    <property type="match status" value="1"/>
</dbReference>
<sequence>MQGEENGREKNLKHVRIYNQLYNLIRQGVFPAGSRLPSEPALAEQLKVSRMTLRRALALLQEDHLVKNVRGKGNYICAPAAAHTSVQVSELYHPVYSCCTQTFDAVELAFRIEPPSKSFSQSIGRSPAAVVISDRWYHSLKNVSAYSLSFVPIDTIAGYQIDLNDPDQIKEFLESSVYQKAAAGSCTYSCTTTGNFTSSKYTLSSGSEFILIQETLFDSARQVLVFSKHYIPSELFELHQACSGQA</sequence>
<dbReference type="InterPro" id="IPR000524">
    <property type="entry name" value="Tscrpt_reg_HTH_GntR"/>
</dbReference>
<dbReference type="PANTHER" id="PTHR44846">
    <property type="entry name" value="MANNOSYL-D-GLYCERATE TRANSPORT/METABOLISM SYSTEM REPRESSOR MNGR-RELATED"/>
    <property type="match status" value="1"/>
</dbReference>
<dbReference type="PANTHER" id="PTHR44846:SF1">
    <property type="entry name" value="MANNOSYL-D-GLYCERATE TRANSPORT_METABOLISM SYSTEM REPRESSOR MNGR-RELATED"/>
    <property type="match status" value="1"/>
</dbReference>
<name>A0A9D1P3M2_9FIRM</name>
<dbReference type="InterPro" id="IPR050679">
    <property type="entry name" value="Bact_HTH_transcr_reg"/>
</dbReference>
<keyword evidence="2" id="KW-0238">DNA-binding</keyword>
<evidence type="ECO:0000256" key="1">
    <source>
        <dbReference type="ARBA" id="ARBA00023015"/>
    </source>
</evidence>
<feature type="domain" description="HTH gntR-type" evidence="4">
    <location>
        <begin position="11"/>
        <end position="79"/>
    </location>
</feature>
<evidence type="ECO:0000313" key="5">
    <source>
        <dbReference type="EMBL" id="HIV25951.1"/>
    </source>
</evidence>
<dbReference type="SUPFAM" id="SSF64288">
    <property type="entry name" value="Chorismate lyase-like"/>
    <property type="match status" value="1"/>
</dbReference>
<dbReference type="EMBL" id="DVOO01000028">
    <property type="protein sequence ID" value="HIV25951.1"/>
    <property type="molecule type" value="Genomic_DNA"/>
</dbReference>
<keyword evidence="3" id="KW-0804">Transcription</keyword>
<protein>
    <submittedName>
        <fullName evidence="5">GntR family transcriptional regulator</fullName>
    </submittedName>
</protein>
<dbReference type="SMART" id="SM00345">
    <property type="entry name" value="HTH_GNTR"/>
    <property type="match status" value="1"/>
</dbReference>
<reference evidence="5" key="2">
    <citation type="journal article" date="2021" name="PeerJ">
        <title>Extensive microbial diversity within the chicken gut microbiome revealed by metagenomics and culture.</title>
        <authorList>
            <person name="Gilroy R."/>
            <person name="Ravi A."/>
            <person name="Getino M."/>
            <person name="Pursley I."/>
            <person name="Horton D.L."/>
            <person name="Alikhan N.F."/>
            <person name="Baker D."/>
            <person name="Gharbi K."/>
            <person name="Hall N."/>
            <person name="Watson M."/>
            <person name="Adriaenssens E.M."/>
            <person name="Foster-Nyarko E."/>
            <person name="Jarju S."/>
            <person name="Secka A."/>
            <person name="Antonio M."/>
            <person name="Oren A."/>
            <person name="Chaudhuri R.R."/>
            <person name="La Ragione R."/>
            <person name="Hildebrand F."/>
            <person name="Pallen M.J."/>
        </authorList>
    </citation>
    <scope>NUCLEOTIDE SEQUENCE</scope>
    <source>
        <strain evidence="5">CHK188-20938</strain>
    </source>
</reference>
<organism evidence="5 6">
    <name type="scientific">Candidatus Scatomonas pullistercoris</name>
    <dbReference type="NCBI Taxonomy" id="2840920"/>
    <lineage>
        <taxon>Bacteria</taxon>
        <taxon>Bacillati</taxon>
        <taxon>Bacillota</taxon>
        <taxon>Clostridia</taxon>
        <taxon>Lachnospirales</taxon>
        <taxon>Lachnospiraceae</taxon>
        <taxon>Lachnospiraceae incertae sedis</taxon>
        <taxon>Candidatus Scatomonas</taxon>
    </lineage>
</organism>
<dbReference type="GO" id="GO:0003700">
    <property type="term" value="F:DNA-binding transcription factor activity"/>
    <property type="evidence" value="ECO:0007669"/>
    <property type="project" value="InterPro"/>
</dbReference>
<dbReference type="InterPro" id="IPR028978">
    <property type="entry name" value="Chorismate_lyase_/UTRA_dom_sf"/>
</dbReference>
<reference evidence="5" key="1">
    <citation type="submission" date="2020-10" db="EMBL/GenBank/DDBJ databases">
        <authorList>
            <person name="Gilroy R."/>
        </authorList>
    </citation>
    <scope>NUCLEOTIDE SEQUENCE</scope>
    <source>
        <strain evidence="5">CHK188-20938</strain>
    </source>
</reference>
<dbReference type="GO" id="GO:0045892">
    <property type="term" value="P:negative regulation of DNA-templated transcription"/>
    <property type="evidence" value="ECO:0007669"/>
    <property type="project" value="TreeGrafter"/>
</dbReference>
<dbReference type="Gene3D" id="1.10.10.10">
    <property type="entry name" value="Winged helix-like DNA-binding domain superfamily/Winged helix DNA-binding domain"/>
    <property type="match status" value="1"/>
</dbReference>
<dbReference type="PRINTS" id="PR00035">
    <property type="entry name" value="HTHGNTR"/>
</dbReference>
<dbReference type="GO" id="GO:0003677">
    <property type="term" value="F:DNA binding"/>
    <property type="evidence" value="ECO:0007669"/>
    <property type="project" value="UniProtKB-KW"/>
</dbReference>
<dbReference type="CDD" id="cd07377">
    <property type="entry name" value="WHTH_GntR"/>
    <property type="match status" value="1"/>
</dbReference>
<dbReference type="InterPro" id="IPR036388">
    <property type="entry name" value="WH-like_DNA-bd_sf"/>
</dbReference>
<dbReference type="Proteomes" id="UP000824169">
    <property type="component" value="Unassembled WGS sequence"/>
</dbReference>
<evidence type="ECO:0000256" key="2">
    <source>
        <dbReference type="ARBA" id="ARBA00023125"/>
    </source>
</evidence>
<dbReference type="PROSITE" id="PS50949">
    <property type="entry name" value="HTH_GNTR"/>
    <property type="match status" value="1"/>
</dbReference>
<dbReference type="AlphaFoldDB" id="A0A9D1P3M2"/>
<evidence type="ECO:0000256" key="3">
    <source>
        <dbReference type="ARBA" id="ARBA00023163"/>
    </source>
</evidence>
<dbReference type="SUPFAM" id="SSF46785">
    <property type="entry name" value="Winged helix' DNA-binding domain"/>
    <property type="match status" value="1"/>
</dbReference>
<dbReference type="InterPro" id="IPR036390">
    <property type="entry name" value="WH_DNA-bd_sf"/>
</dbReference>
<evidence type="ECO:0000313" key="6">
    <source>
        <dbReference type="Proteomes" id="UP000824169"/>
    </source>
</evidence>
<gene>
    <name evidence="5" type="ORF">IAB71_09300</name>
</gene>